<keyword evidence="2" id="KW-1185">Reference proteome</keyword>
<evidence type="ECO:0000313" key="1">
    <source>
        <dbReference type="EMBL" id="EFA44217.1"/>
    </source>
</evidence>
<sequence>MAHFSLDDLKVITGFFVIRFYIFEKQQRGKNEELREKSEVSARSQL</sequence>
<dbReference type="EMBL" id="ACKS01000058">
    <property type="protein sequence ID" value="EFA44217.1"/>
    <property type="molecule type" value="Genomic_DNA"/>
</dbReference>
<organism evidence="1 2">
    <name type="scientific">Hallella bergensis DSM 17361</name>
    <dbReference type="NCBI Taxonomy" id="585502"/>
    <lineage>
        <taxon>Bacteria</taxon>
        <taxon>Pseudomonadati</taxon>
        <taxon>Bacteroidota</taxon>
        <taxon>Bacteroidia</taxon>
        <taxon>Bacteroidales</taxon>
        <taxon>Prevotellaceae</taxon>
        <taxon>Hallella</taxon>
    </lineage>
</organism>
<dbReference type="Proteomes" id="UP000003160">
    <property type="component" value="Unassembled WGS sequence"/>
</dbReference>
<dbReference type="AlphaFoldDB" id="D1PWN6"/>
<protein>
    <submittedName>
        <fullName evidence="1">Uncharacterized protein</fullName>
    </submittedName>
</protein>
<reference evidence="1 2" key="1">
    <citation type="submission" date="2009-10" db="EMBL/GenBank/DDBJ databases">
        <authorList>
            <person name="Qin X."/>
            <person name="Bachman B."/>
            <person name="Battles P."/>
            <person name="Bell A."/>
            <person name="Bess C."/>
            <person name="Bickham C."/>
            <person name="Chaboub L."/>
            <person name="Chen D."/>
            <person name="Coyle M."/>
            <person name="Deiros D.R."/>
            <person name="Dinh H."/>
            <person name="Forbes L."/>
            <person name="Fowler G."/>
            <person name="Francisco L."/>
            <person name="Fu Q."/>
            <person name="Gubbala S."/>
            <person name="Hale W."/>
            <person name="Han Y."/>
            <person name="Hemphill L."/>
            <person name="Highlander S.K."/>
            <person name="Hirani K."/>
            <person name="Hogues M."/>
            <person name="Jackson L."/>
            <person name="Jakkamsetti A."/>
            <person name="Javaid M."/>
            <person name="Jiang H."/>
            <person name="Korchina V."/>
            <person name="Kovar C."/>
            <person name="Lara F."/>
            <person name="Lee S."/>
            <person name="Mata R."/>
            <person name="Mathew T."/>
            <person name="Moen C."/>
            <person name="Morales K."/>
            <person name="Munidasa M."/>
            <person name="Nazareth L."/>
            <person name="Ngo R."/>
            <person name="Nguyen L."/>
            <person name="Okwuonu G."/>
            <person name="Ongeri F."/>
            <person name="Patil S."/>
            <person name="Petrosino J."/>
            <person name="Pham C."/>
            <person name="Pham P."/>
            <person name="Pu L.-L."/>
            <person name="Puazo M."/>
            <person name="Raj R."/>
            <person name="Reid J."/>
            <person name="Rouhana J."/>
            <person name="Saada N."/>
            <person name="Shang Y."/>
            <person name="Simmons D."/>
            <person name="Thornton R."/>
            <person name="Warren J."/>
            <person name="Weissenberger G."/>
            <person name="Zhang J."/>
            <person name="Zhang L."/>
            <person name="Zhou C."/>
            <person name="Zhu D."/>
            <person name="Muzny D."/>
            <person name="Worley K."/>
            <person name="Gibbs R."/>
        </authorList>
    </citation>
    <scope>NUCLEOTIDE SEQUENCE [LARGE SCALE GENOMIC DNA]</scope>
    <source>
        <strain evidence="1 2">DSM 17361</strain>
    </source>
</reference>
<accession>D1PWN6</accession>
<evidence type="ECO:0000313" key="2">
    <source>
        <dbReference type="Proteomes" id="UP000003160"/>
    </source>
</evidence>
<name>D1PWN6_9BACT</name>
<dbReference type="HOGENOM" id="CLU_3187222_0_0_10"/>
<comment type="caution">
    <text evidence="1">The sequence shown here is derived from an EMBL/GenBank/DDBJ whole genome shotgun (WGS) entry which is preliminary data.</text>
</comment>
<gene>
    <name evidence="1" type="ORF">HMPREF0645_1371</name>
</gene>
<proteinExistence type="predicted"/>